<dbReference type="PANTHER" id="PTHR33112:SF16">
    <property type="entry name" value="HETEROKARYON INCOMPATIBILITY DOMAIN-CONTAINING PROTEIN"/>
    <property type="match status" value="1"/>
</dbReference>
<accession>K2SFF3</accession>
<feature type="domain" description="Heterokaryon incompatibility" evidence="1">
    <location>
        <begin position="1"/>
        <end position="108"/>
    </location>
</feature>
<dbReference type="Proteomes" id="UP000007129">
    <property type="component" value="Unassembled WGS sequence"/>
</dbReference>
<sequence length="153" mass="17687">MQLVRDIGLRFLWIDALCIIQDDEDEKKRLIHGMDRVYEGATLTVFAAAGLDAAEGLPGIRAPDERIHEASTSVRYAHNSLELALACPTLVEQVRKSRWDTRAWTYQEQRLSKRCLYFTMHEVFFVCKVSQRREGYELERLKLDGIVRHGPPI</sequence>
<dbReference type="OrthoDB" id="2958217at2759"/>
<evidence type="ECO:0000313" key="3">
    <source>
        <dbReference type="Proteomes" id="UP000007129"/>
    </source>
</evidence>
<reference evidence="2 3" key="1">
    <citation type="journal article" date="2012" name="BMC Genomics">
        <title>Tools to kill: Genome of one of the most destructive plant pathogenic fungi Macrophomina phaseolina.</title>
        <authorList>
            <person name="Islam M.S."/>
            <person name="Haque M.S."/>
            <person name="Islam M.M."/>
            <person name="Emdad E.M."/>
            <person name="Halim A."/>
            <person name="Hossen Q.M.M."/>
            <person name="Hossain M.Z."/>
            <person name="Ahmed B."/>
            <person name="Rahim S."/>
            <person name="Rahman M.S."/>
            <person name="Alam M.M."/>
            <person name="Hou S."/>
            <person name="Wan X."/>
            <person name="Saito J.A."/>
            <person name="Alam M."/>
        </authorList>
    </citation>
    <scope>NUCLEOTIDE SEQUENCE [LARGE SCALE GENOMIC DNA]</scope>
    <source>
        <strain evidence="2 3">MS6</strain>
    </source>
</reference>
<dbReference type="HOGENOM" id="CLU_1713616_0_0_1"/>
<dbReference type="Pfam" id="PF06985">
    <property type="entry name" value="HET"/>
    <property type="match status" value="1"/>
</dbReference>
<dbReference type="InParanoid" id="K2SFF3"/>
<proteinExistence type="predicted"/>
<dbReference type="EMBL" id="AHHD01000295">
    <property type="protein sequence ID" value="EKG15525.1"/>
    <property type="molecule type" value="Genomic_DNA"/>
</dbReference>
<comment type="caution">
    <text evidence="2">The sequence shown here is derived from an EMBL/GenBank/DDBJ whole genome shotgun (WGS) entry which is preliminary data.</text>
</comment>
<protein>
    <submittedName>
        <fullName evidence="2">Heterokaryon incompatibility</fullName>
    </submittedName>
</protein>
<name>K2SFF3_MACPH</name>
<organism evidence="2 3">
    <name type="scientific">Macrophomina phaseolina (strain MS6)</name>
    <name type="common">Charcoal rot fungus</name>
    <dbReference type="NCBI Taxonomy" id="1126212"/>
    <lineage>
        <taxon>Eukaryota</taxon>
        <taxon>Fungi</taxon>
        <taxon>Dikarya</taxon>
        <taxon>Ascomycota</taxon>
        <taxon>Pezizomycotina</taxon>
        <taxon>Dothideomycetes</taxon>
        <taxon>Dothideomycetes incertae sedis</taxon>
        <taxon>Botryosphaeriales</taxon>
        <taxon>Botryosphaeriaceae</taxon>
        <taxon>Macrophomina</taxon>
    </lineage>
</organism>
<evidence type="ECO:0000259" key="1">
    <source>
        <dbReference type="Pfam" id="PF06985"/>
    </source>
</evidence>
<gene>
    <name evidence="2" type="ORF">MPH_07265</name>
</gene>
<dbReference type="AlphaFoldDB" id="K2SFF3"/>
<dbReference type="STRING" id="1126212.K2SFF3"/>
<dbReference type="InterPro" id="IPR010730">
    <property type="entry name" value="HET"/>
</dbReference>
<dbReference type="PANTHER" id="PTHR33112">
    <property type="entry name" value="DOMAIN PROTEIN, PUTATIVE-RELATED"/>
    <property type="match status" value="1"/>
</dbReference>
<evidence type="ECO:0000313" key="2">
    <source>
        <dbReference type="EMBL" id="EKG15525.1"/>
    </source>
</evidence>
<dbReference type="VEuPathDB" id="FungiDB:MPH_07265"/>